<dbReference type="RefSeq" id="WP_323281014.1">
    <property type="nucleotide sequence ID" value="NZ_JAYGGQ010000022.1"/>
</dbReference>
<keyword evidence="2" id="KW-1185">Reference proteome</keyword>
<name>A0ABU5TBN3_9MICC</name>
<proteinExistence type="predicted"/>
<dbReference type="InterPro" id="IPR036913">
    <property type="entry name" value="YegP-like_sf"/>
</dbReference>
<evidence type="ECO:0000313" key="2">
    <source>
        <dbReference type="Proteomes" id="UP001304769"/>
    </source>
</evidence>
<reference evidence="1 2" key="1">
    <citation type="submission" date="2023-12" db="EMBL/GenBank/DDBJ databases">
        <title>Sinomonas terricola sp. nov, isolated from litchi orchard soil in Guangdong, PR China.</title>
        <authorList>
            <person name="Jiaxin W."/>
            <person name="Yang Z."/>
            <person name="Honghui Z."/>
        </authorList>
    </citation>
    <scope>NUCLEOTIDE SEQUENCE [LARGE SCALE GENOMIC DNA]</scope>
    <source>
        <strain evidence="1 2">JGH33</strain>
    </source>
</reference>
<sequence length="62" mass="6477">MAARFEVLNDGARCYRVQLRSAEGTVIALAQGLQSLDAVKGVIAAVREGASMGLVVDLTKSV</sequence>
<comment type="caution">
    <text evidence="1">The sequence shown here is derived from an EMBL/GenBank/DDBJ whole genome shotgun (WGS) entry which is preliminary data.</text>
</comment>
<organism evidence="1 2">
    <name type="scientific">Sinomonas terricola</name>
    <dbReference type="NCBI Taxonomy" id="3110330"/>
    <lineage>
        <taxon>Bacteria</taxon>
        <taxon>Bacillati</taxon>
        <taxon>Actinomycetota</taxon>
        <taxon>Actinomycetes</taxon>
        <taxon>Micrococcales</taxon>
        <taxon>Micrococcaceae</taxon>
        <taxon>Sinomonas</taxon>
    </lineage>
</organism>
<dbReference type="SUPFAM" id="SSF160113">
    <property type="entry name" value="YegP-like"/>
    <property type="match status" value="1"/>
</dbReference>
<dbReference type="Proteomes" id="UP001304769">
    <property type="component" value="Unassembled WGS sequence"/>
</dbReference>
<accession>A0ABU5TBN3</accession>
<dbReference type="EMBL" id="JAYGGQ010000022">
    <property type="protein sequence ID" value="MEA5457102.1"/>
    <property type="molecule type" value="Genomic_DNA"/>
</dbReference>
<dbReference type="Gene3D" id="2.30.29.80">
    <property type="match status" value="1"/>
</dbReference>
<evidence type="ECO:0000313" key="1">
    <source>
        <dbReference type="EMBL" id="MEA5457102.1"/>
    </source>
</evidence>
<protein>
    <recommendedName>
        <fullName evidence="3">DUF1508 domain-containing protein</fullName>
    </recommendedName>
</protein>
<gene>
    <name evidence="1" type="ORF">SPF06_20475</name>
</gene>
<evidence type="ECO:0008006" key="3">
    <source>
        <dbReference type="Google" id="ProtNLM"/>
    </source>
</evidence>